<dbReference type="RefSeq" id="WP_397067302.1">
    <property type="nucleotide sequence ID" value="NZ_JBIRYL010000030.1"/>
</dbReference>
<protein>
    <submittedName>
        <fullName evidence="1">Uncharacterized protein</fullName>
    </submittedName>
</protein>
<organism evidence="1 2">
    <name type="scientific">Nocardia testacea</name>
    <dbReference type="NCBI Taxonomy" id="248551"/>
    <lineage>
        <taxon>Bacteria</taxon>
        <taxon>Bacillati</taxon>
        <taxon>Actinomycetota</taxon>
        <taxon>Actinomycetes</taxon>
        <taxon>Mycobacteriales</taxon>
        <taxon>Nocardiaceae</taxon>
        <taxon>Nocardia</taxon>
    </lineage>
</organism>
<comment type="caution">
    <text evidence="1">The sequence shown here is derived from an EMBL/GenBank/DDBJ whole genome shotgun (WGS) entry which is preliminary data.</text>
</comment>
<evidence type="ECO:0000313" key="2">
    <source>
        <dbReference type="Proteomes" id="UP001611494"/>
    </source>
</evidence>
<gene>
    <name evidence="1" type="ORF">ACH49Z_32155</name>
</gene>
<name>A0ABW7WA98_9NOCA</name>
<accession>A0ABW7WA98</accession>
<dbReference type="Proteomes" id="UP001611494">
    <property type="component" value="Unassembled WGS sequence"/>
</dbReference>
<evidence type="ECO:0000313" key="1">
    <source>
        <dbReference type="EMBL" id="MFI2234511.1"/>
    </source>
</evidence>
<dbReference type="EMBL" id="JBIRYL010000030">
    <property type="protein sequence ID" value="MFI2234511.1"/>
    <property type="molecule type" value="Genomic_DNA"/>
</dbReference>
<proteinExistence type="predicted"/>
<sequence>MTFLADVPGPRFPRPSRFLGRNYWPVLVLTAWAATAANSDQE</sequence>
<reference evidence="1 2" key="1">
    <citation type="submission" date="2024-10" db="EMBL/GenBank/DDBJ databases">
        <title>The Natural Products Discovery Center: Release of the First 8490 Sequenced Strains for Exploring Actinobacteria Biosynthetic Diversity.</title>
        <authorList>
            <person name="Kalkreuter E."/>
            <person name="Kautsar S.A."/>
            <person name="Yang D."/>
            <person name="Bader C.D."/>
            <person name="Teijaro C.N."/>
            <person name="Fluegel L."/>
            <person name="Davis C.M."/>
            <person name="Simpson J.R."/>
            <person name="Lauterbach L."/>
            <person name="Steele A.D."/>
            <person name="Gui C."/>
            <person name="Meng S."/>
            <person name="Li G."/>
            <person name="Viehrig K."/>
            <person name="Ye F."/>
            <person name="Su P."/>
            <person name="Kiefer A.F."/>
            <person name="Nichols A."/>
            <person name="Cepeda A.J."/>
            <person name="Yan W."/>
            <person name="Fan B."/>
            <person name="Jiang Y."/>
            <person name="Adhikari A."/>
            <person name="Zheng C.-J."/>
            <person name="Schuster L."/>
            <person name="Cowan T.M."/>
            <person name="Smanski M.J."/>
            <person name="Chevrette M.G."/>
            <person name="De Carvalho L.P.S."/>
            <person name="Shen B."/>
        </authorList>
    </citation>
    <scope>NUCLEOTIDE SEQUENCE [LARGE SCALE GENOMIC DNA]</scope>
    <source>
        <strain evidence="1 2">NPDC019377</strain>
    </source>
</reference>
<keyword evidence="2" id="KW-1185">Reference proteome</keyword>